<organism evidence="2">
    <name type="scientific">Anguilla anguilla</name>
    <name type="common">European freshwater eel</name>
    <name type="synonym">Muraena anguilla</name>
    <dbReference type="NCBI Taxonomy" id="7936"/>
    <lineage>
        <taxon>Eukaryota</taxon>
        <taxon>Metazoa</taxon>
        <taxon>Chordata</taxon>
        <taxon>Craniata</taxon>
        <taxon>Vertebrata</taxon>
        <taxon>Euteleostomi</taxon>
        <taxon>Actinopterygii</taxon>
        <taxon>Neopterygii</taxon>
        <taxon>Teleostei</taxon>
        <taxon>Anguilliformes</taxon>
        <taxon>Anguillidae</taxon>
        <taxon>Anguilla</taxon>
    </lineage>
</organism>
<evidence type="ECO:0000313" key="2">
    <source>
        <dbReference type="EMBL" id="JAI00324.1"/>
    </source>
</evidence>
<feature type="region of interest" description="Disordered" evidence="1">
    <location>
        <begin position="1"/>
        <end position="21"/>
    </location>
</feature>
<accession>A0A0E9XF79</accession>
<feature type="compositionally biased region" description="Polar residues" evidence="1">
    <location>
        <begin position="7"/>
        <end position="16"/>
    </location>
</feature>
<evidence type="ECO:0000256" key="1">
    <source>
        <dbReference type="SAM" id="MobiDB-lite"/>
    </source>
</evidence>
<reference evidence="2" key="2">
    <citation type="journal article" date="2015" name="Fish Shellfish Immunol.">
        <title>Early steps in the European eel (Anguilla anguilla)-Vibrio vulnificus interaction in the gills: Role of the RtxA13 toxin.</title>
        <authorList>
            <person name="Callol A."/>
            <person name="Pajuelo D."/>
            <person name="Ebbesson L."/>
            <person name="Teles M."/>
            <person name="MacKenzie S."/>
            <person name="Amaro C."/>
        </authorList>
    </citation>
    <scope>NUCLEOTIDE SEQUENCE</scope>
</reference>
<protein>
    <submittedName>
        <fullName evidence="2">Uncharacterized protein</fullName>
    </submittedName>
</protein>
<dbReference type="EMBL" id="GBXM01008254">
    <property type="protein sequence ID" value="JAI00324.1"/>
    <property type="molecule type" value="Transcribed_RNA"/>
</dbReference>
<dbReference type="AlphaFoldDB" id="A0A0E9XF79"/>
<proteinExistence type="predicted"/>
<sequence>MDPFGSRTWSAQQRQEPTPVHFQPAKSNILFTTMSASFQQRQLLKVESSNIFGSSLL</sequence>
<reference evidence="2" key="1">
    <citation type="submission" date="2014-11" db="EMBL/GenBank/DDBJ databases">
        <authorList>
            <person name="Amaro Gonzalez C."/>
        </authorList>
    </citation>
    <scope>NUCLEOTIDE SEQUENCE</scope>
</reference>
<name>A0A0E9XF79_ANGAN</name>